<protein>
    <submittedName>
        <fullName evidence="2">Uncharacterized protein</fullName>
    </submittedName>
</protein>
<name>H8MIG9_CORCM</name>
<dbReference type="HOGENOM" id="CLU_887714_0_0_7"/>
<reference evidence="3" key="2">
    <citation type="submission" date="2012-03" db="EMBL/GenBank/DDBJ databases">
        <title>Genome sequence of the fruiting myxobacterium Corallococcus coralloides DSM 2259.</title>
        <authorList>
            <person name="Huntley S."/>
            <person name="Zhang Y."/>
            <person name="Treuner-Lange A."/>
            <person name="Sensen C.W."/>
            <person name="Sogaard-Andersen L."/>
        </authorList>
    </citation>
    <scope>NUCLEOTIDE SEQUENCE [LARGE SCALE GENOMIC DNA]</scope>
    <source>
        <strain evidence="3">ATCC 25202 / DSM 2259 / NBRC 100086 / M2</strain>
    </source>
</reference>
<dbReference type="AlphaFoldDB" id="H8MIG9"/>
<feature type="region of interest" description="Disordered" evidence="1">
    <location>
        <begin position="275"/>
        <end position="308"/>
    </location>
</feature>
<organism evidence="2 3">
    <name type="scientific">Corallococcus coralloides (strain ATCC 25202 / DSM 2259 / NBRC 100086 / M2)</name>
    <name type="common">Myxococcus coralloides</name>
    <dbReference type="NCBI Taxonomy" id="1144275"/>
    <lineage>
        <taxon>Bacteria</taxon>
        <taxon>Pseudomonadati</taxon>
        <taxon>Myxococcota</taxon>
        <taxon>Myxococcia</taxon>
        <taxon>Myxococcales</taxon>
        <taxon>Cystobacterineae</taxon>
        <taxon>Myxococcaceae</taxon>
        <taxon>Corallococcus</taxon>
    </lineage>
</organism>
<evidence type="ECO:0000256" key="1">
    <source>
        <dbReference type="SAM" id="MobiDB-lite"/>
    </source>
</evidence>
<dbReference type="InParanoid" id="H8MIG9"/>
<dbReference type="EMBL" id="CP003389">
    <property type="protein sequence ID" value="AFE07359.1"/>
    <property type="molecule type" value="Genomic_DNA"/>
</dbReference>
<dbReference type="KEGG" id="ccx:COCOR_07157"/>
<feature type="compositionally biased region" description="Basic and acidic residues" evidence="1">
    <location>
        <begin position="295"/>
        <end position="306"/>
    </location>
</feature>
<reference evidence="2 3" key="1">
    <citation type="journal article" date="2012" name="J. Bacteriol.">
        <title>Complete Genome Sequence of the Fruiting Myxobacterium Corallococcus coralloides DSM 2259.</title>
        <authorList>
            <person name="Huntley S."/>
            <person name="Zhang Y."/>
            <person name="Treuner-Lange A."/>
            <person name="Kneip S."/>
            <person name="Sensen C.W."/>
            <person name="Sogaard-Andersen L."/>
        </authorList>
    </citation>
    <scope>NUCLEOTIDE SEQUENCE [LARGE SCALE GENOMIC DNA]</scope>
    <source>
        <strain evidence="3">ATCC 25202 / DSM 2259 / NBRC 100086 / M2</strain>
    </source>
</reference>
<evidence type="ECO:0000313" key="2">
    <source>
        <dbReference type="EMBL" id="AFE07359.1"/>
    </source>
</evidence>
<proteinExistence type="predicted"/>
<keyword evidence="3" id="KW-1185">Reference proteome</keyword>
<sequence>MFLLGLGMLAPTPARACIATDCSRQGVRFPLPEDGGVVPANVPGLVAIPPLDESVDPSTVRLLLPDGAPVSATVTAGAHETQVLVPDAPLEPGTRYRIEAKESCGRQPPGARSVTFTAGPALPLPTTLGTLTADTPLRGSFNIYGDWICSEGMEQGESTTLRFTPSPELVPFLPWVHWTVEVDGKPWRYATHGVLSSTGEDNVEWHRSDNVWKLLFLYTVCVSRSCSGQPPDDSLLPGVHRATLTATLEHANLTLPPVSVDFELSCPTRGALAEGHPRAQCADGGSWNGGGSVDEDPRSVPGDSKKGCTQAGGGLTVLGLLATLRLWNGRSSRRAKP</sequence>
<dbReference type="Proteomes" id="UP000007587">
    <property type="component" value="Chromosome"/>
</dbReference>
<accession>H8MIG9</accession>
<evidence type="ECO:0000313" key="3">
    <source>
        <dbReference type="Proteomes" id="UP000007587"/>
    </source>
</evidence>
<gene>
    <name evidence="2" type="ordered locus">COCOR_07157</name>
</gene>